<feature type="transmembrane region" description="Helical" evidence="1">
    <location>
        <begin position="338"/>
        <end position="359"/>
    </location>
</feature>
<sequence>MAPPAPSTRHPHNAIILATFAVLASAGAWFMRISPILNDVPVGFADISETGTFPNGMPVKQHFTGVKPLDDGLSFLVAAFIYGPTGWNEALYWQQLHFLCQIAGMIAIMNVEACRERNQSSWLKYTALYAFLYQNIGACVIVPIWWILFHRLSATKSYFSQGRAVPLPYARLILPATIILYVLPTIAMFMPGNDLNTVQNILAFWQVSPILVNIPLWLAAPFVSSPTSTSTTSKAKTADLAHLKAIYGFFFVTSVAVHWYTIYGVSVSENPSVTYASVWVPSTYKWKNDLSAGILYLFQCDWIVTGLVHMIPAFIAVCDVQRLLHGTVTGEQVIEAGMAALSLTWLAGPGAALAAVWYWREGKLALIEAKMSAGAVKKGL</sequence>
<dbReference type="OMA" id="IMNVEAC"/>
<evidence type="ECO:0000313" key="2">
    <source>
        <dbReference type="EMBL" id="CBY00965.1"/>
    </source>
</evidence>
<dbReference type="EMBL" id="FP929138">
    <property type="protein sequence ID" value="CBY00965.1"/>
    <property type="molecule type" value="Genomic_DNA"/>
</dbReference>
<feature type="transmembrane region" description="Helical" evidence="1">
    <location>
        <begin position="202"/>
        <end position="224"/>
    </location>
</feature>
<dbReference type="RefSeq" id="XP_003844444.1">
    <property type="nucleotide sequence ID" value="XM_003844396.1"/>
</dbReference>
<name>E5ABC4_LEPMJ</name>
<feature type="transmembrane region" description="Helical" evidence="1">
    <location>
        <begin position="169"/>
        <end position="190"/>
    </location>
</feature>
<dbReference type="GeneID" id="13293098"/>
<dbReference type="HOGENOM" id="CLU_038717_1_0_1"/>
<organism evidence="3">
    <name type="scientific">Leptosphaeria maculans (strain JN3 / isolate v23.1.3 / race Av1-4-5-6-7-8)</name>
    <name type="common">Blackleg fungus</name>
    <name type="synonym">Phoma lingam</name>
    <dbReference type="NCBI Taxonomy" id="985895"/>
    <lineage>
        <taxon>Eukaryota</taxon>
        <taxon>Fungi</taxon>
        <taxon>Dikarya</taxon>
        <taxon>Ascomycota</taxon>
        <taxon>Pezizomycotina</taxon>
        <taxon>Dothideomycetes</taxon>
        <taxon>Pleosporomycetidae</taxon>
        <taxon>Pleosporales</taxon>
        <taxon>Pleosporineae</taxon>
        <taxon>Leptosphaeriaceae</taxon>
        <taxon>Plenodomus</taxon>
        <taxon>Plenodomus lingam/Leptosphaeria maculans species complex</taxon>
    </lineage>
</organism>
<dbReference type="InParanoid" id="E5ABC4"/>
<feature type="transmembrane region" description="Helical" evidence="1">
    <location>
        <begin position="12"/>
        <end position="31"/>
    </location>
</feature>
<accession>E5ABC4</accession>
<feature type="transmembrane region" description="Helical" evidence="1">
    <location>
        <begin position="245"/>
        <end position="263"/>
    </location>
</feature>
<dbReference type="Proteomes" id="UP000002668">
    <property type="component" value="Genome"/>
</dbReference>
<keyword evidence="1" id="KW-1133">Transmembrane helix</keyword>
<dbReference type="STRING" id="985895.E5ABC4"/>
<evidence type="ECO:0000313" key="3">
    <source>
        <dbReference type="Proteomes" id="UP000002668"/>
    </source>
</evidence>
<keyword evidence="3" id="KW-1185">Reference proteome</keyword>
<feature type="transmembrane region" description="Helical" evidence="1">
    <location>
        <begin position="127"/>
        <end position="148"/>
    </location>
</feature>
<feature type="transmembrane region" description="Helical" evidence="1">
    <location>
        <begin position="294"/>
        <end position="317"/>
    </location>
</feature>
<protein>
    <recommendedName>
        <fullName evidence="4">AtmA protein</fullName>
    </recommendedName>
</protein>
<dbReference type="OrthoDB" id="10029326at2759"/>
<reference evidence="3" key="1">
    <citation type="journal article" date="2011" name="Nat. Commun.">
        <title>Effector diversification within compartments of the Leptosphaeria maculans genome affected by Repeat-Induced Point mutations.</title>
        <authorList>
            <person name="Rouxel T."/>
            <person name="Grandaubert J."/>
            <person name="Hane J.K."/>
            <person name="Hoede C."/>
            <person name="van de Wouw A.P."/>
            <person name="Couloux A."/>
            <person name="Dominguez V."/>
            <person name="Anthouard V."/>
            <person name="Bally P."/>
            <person name="Bourras S."/>
            <person name="Cozijnsen A.J."/>
            <person name="Ciuffetti L.M."/>
            <person name="Degrave A."/>
            <person name="Dilmaghani A."/>
            <person name="Duret L."/>
            <person name="Fudal I."/>
            <person name="Goodwin S.B."/>
            <person name="Gout L."/>
            <person name="Glaser N."/>
            <person name="Linglin J."/>
            <person name="Kema G.H.J."/>
            <person name="Lapalu N."/>
            <person name="Lawrence C.B."/>
            <person name="May K."/>
            <person name="Meyer M."/>
            <person name="Ollivier B."/>
            <person name="Poulain J."/>
            <person name="Schoch C.L."/>
            <person name="Simon A."/>
            <person name="Spatafora J.W."/>
            <person name="Stachowiak A."/>
            <person name="Turgeon B.G."/>
            <person name="Tyler B.M."/>
            <person name="Vincent D."/>
            <person name="Weissenbach J."/>
            <person name="Amselem J."/>
            <person name="Quesneville H."/>
            <person name="Oliver R.P."/>
            <person name="Wincker P."/>
            <person name="Balesdent M.-H."/>
            <person name="Howlett B.J."/>
        </authorList>
    </citation>
    <scope>NUCLEOTIDE SEQUENCE [LARGE SCALE GENOMIC DNA]</scope>
    <source>
        <strain evidence="3">JN3 / isolate v23.1.3 / race Av1-4-5-6-7-8</strain>
    </source>
</reference>
<keyword evidence="1" id="KW-0472">Membrane</keyword>
<gene>
    <name evidence="2" type="ORF">LEMA_P020950.1</name>
</gene>
<keyword evidence="1" id="KW-0812">Transmembrane</keyword>
<evidence type="ECO:0000256" key="1">
    <source>
        <dbReference type="SAM" id="Phobius"/>
    </source>
</evidence>
<dbReference type="VEuPathDB" id="FungiDB:LEMA_P020950.1"/>
<dbReference type="AlphaFoldDB" id="E5ABC4"/>
<evidence type="ECO:0008006" key="4">
    <source>
        <dbReference type="Google" id="ProtNLM"/>
    </source>
</evidence>
<dbReference type="eggNOG" id="ENOG502SNJI">
    <property type="taxonomic scope" value="Eukaryota"/>
</dbReference>
<proteinExistence type="predicted"/>